<gene>
    <name evidence="1 3" type="ORF">BDZ99DRAFT_562604</name>
</gene>
<reference evidence="3" key="3">
    <citation type="submission" date="2025-04" db="UniProtKB">
        <authorList>
            <consortium name="RefSeq"/>
        </authorList>
    </citation>
    <scope>IDENTIFICATION</scope>
    <source>
        <strain evidence="3">CBS 304.34</strain>
    </source>
</reference>
<dbReference type="GO" id="GO:0003676">
    <property type="term" value="F:nucleic acid binding"/>
    <property type="evidence" value="ECO:0007669"/>
    <property type="project" value="InterPro"/>
</dbReference>
<accession>A0A6A6YPQ9</accession>
<sequence>MASHHLGGRSKRAYDTPIAMKGAIITMRLFYKLQFQEIESKTGVSESTAAKIYSRAKQDAGNEDFHDMLASLSPKSDRPGMKPKIANGSKLSMEIRNDILRWEDYKFQDAAAPALHAAGMTAARSTIERVAHERQDPLCPVPIVRGIRPKKPPLNAQQKDLRFKHCTWLQNIIKRTNCDVIFICSDESPKQFGPGQSGGGKARVSRPMGVNANEYAMHDPPVQFSFSFWGAMCLDPSIPRPCVVWEPESQKQKNELQRKVIIDNEIAKEKAEEKQRRASIQGTVEYNHMKKVNDKINGDNERLKQQGIRKGRRHLRRPEQEFKYEVFTRGKGKGMDAAWYANHILKPLLYPYYKAVKEANPGKEVYLIEDNVSLHGSARRKLSHLAEELGILFVDHPPNSPDLHPIERCFGRLNHEVNIYDCYSASKEAKRQAKEWLLEMWREDKDLGDYILGRASNDTFLSVAKKCKLKGGNNNFTG</sequence>
<evidence type="ECO:0000313" key="3">
    <source>
        <dbReference type="RefSeq" id="XP_033576929.1"/>
    </source>
</evidence>
<dbReference type="EMBL" id="MU003700">
    <property type="protein sequence ID" value="KAF2809965.1"/>
    <property type="molecule type" value="Genomic_DNA"/>
</dbReference>
<name>A0A6A6YPQ9_9PEZI</name>
<evidence type="ECO:0000313" key="1">
    <source>
        <dbReference type="EMBL" id="KAF2809965.1"/>
    </source>
</evidence>
<dbReference type="InterPro" id="IPR036397">
    <property type="entry name" value="RNaseH_sf"/>
</dbReference>
<keyword evidence="2" id="KW-1185">Reference proteome</keyword>
<dbReference type="Proteomes" id="UP000504636">
    <property type="component" value="Unplaced"/>
</dbReference>
<protein>
    <recommendedName>
        <fullName evidence="4">Tc1-like transposase DDE domain-containing protein</fullName>
    </recommendedName>
</protein>
<organism evidence="1">
    <name type="scientific">Mytilinidion resinicola</name>
    <dbReference type="NCBI Taxonomy" id="574789"/>
    <lineage>
        <taxon>Eukaryota</taxon>
        <taxon>Fungi</taxon>
        <taxon>Dikarya</taxon>
        <taxon>Ascomycota</taxon>
        <taxon>Pezizomycotina</taxon>
        <taxon>Dothideomycetes</taxon>
        <taxon>Pleosporomycetidae</taxon>
        <taxon>Mytilinidiales</taxon>
        <taxon>Mytilinidiaceae</taxon>
        <taxon>Mytilinidion</taxon>
    </lineage>
</organism>
<dbReference type="AlphaFoldDB" id="A0A6A6YPQ9"/>
<evidence type="ECO:0008006" key="4">
    <source>
        <dbReference type="Google" id="ProtNLM"/>
    </source>
</evidence>
<dbReference type="GeneID" id="54468243"/>
<proteinExistence type="predicted"/>
<reference evidence="3" key="2">
    <citation type="submission" date="2020-04" db="EMBL/GenBank/DDBJ databases">
        <authorList>
            <consortium name="NCBI Genome Project"/>
        </authorList>
    </citation>
    <scope>NUCLEOTIDE SEQUENCE</scope>
    <source>
        <strain evidence="3">CBS 304.34</strain>
    </source>
</reference>
<reference evidence="1 3" key="1">
    <citation type="journal article" date="2020" name="Stud. Mycol.">
        <title>101 Dothideomycetes genomes: a test case for predicting lifestyles and emergence of pathogens.</title>
        <authorList>
            <person name="Haridas S."/>
            <person name="Albert R."/>
            <person name="Binder M."/>
            <person name="Bloem J."/>
            <person name="Labutti K."/>
            <person name="Salamov A."/>
            <person name="Andreopoulos B."/>
            <person name="Baker S."/>
            <person name="Barry K."/>
            <person name="Bills G."/>
            <person name="Bluhm B."/>
            <person name="Cannon C."/>
            <person name="Castanera R."/>
            <person name="Culley D."/>
            <person name="Daum C."/>
            <person name="Ezra D."/>
            <person name="Gonzalez J."/>
            <person name="Henrissat B."/>
            <person name="Kuo A."/>
            <person name="Liang C."/>
            <person name="Lipzen A."/>
            <person name="Lutzoni F."/>
            <person name="Magnuson J."/>
            <person name="Mondo S."/>
            <person name="Nolan M."/>
            <person name="Ohm R."/>
            <person name="Pangilinan J."/>
            <person name="Park H.-J."/>
            <person name="Ramirez L."/>
            <person name="Alfaro M."/>
            <person name="Sun H."/>
            <person name="Tritt A."/>
            <person name="Yoshinaga Y."/>
            <person name="Zwiers L.-H."/>
            <person name="Turgeon B."/>
            <person name="Goodwin S."/>
            <person name="Spatafora J."/>
            <person name="Crous P."/>
            <person name="Grigoriev I."/>
        </authorList>
    </citation>
    <scope>NUCLEOTIDE SEQUENCE</scope>
    <source>
        <strain evidence="1 3">CBS 304.34</strain>
    </source>
</reference>
<dbReference type="RefSeq" id="XP_033576929.1">
    <property type="nucleotide sequence ID" value="XM_033727350.1"/>
</dbReference>
<dbReference type="Gene3D" id="3.30.420.10">
    <property type="entry name" value="Ribonuclease H-like superfamily/Ribonuclease H"/>
    <property type="match status" value="1"/>
</dbReference>
<evidence type="ECO:0000313" key="2">
    <source>
        <dbReference type="Proteomes" id="UP000504636"/>
    </source>
</evidence>
<dbReference type="OrthoDB" id="5410741at2759"/>